<evidence type="ECO:0000313" key="23">
    <source>
        <dbReference type="Proteomes" id="UP000177583"/>
    </source>
</evidence>
<dbReference type="SUPFAM" id="SSF51412">
    <property type="entry name" value="Inosine monophosphate dehydrogenase (IMPDH)"/>
    <property type="match status" value="1"/>
</dbReference>
<evidence type="ECO:0000256" key="9">
    <source>
        <dbReference type="ARBA" id="ARBA00023002"/>
    </source>
</evidence>
<feature type="binding site" description="in other chain" evidence="13 17">
    <location>
        <position position="303"/>
    </location>
    <ligand>
        <name>K(+)</name>
        <dbReference type="ChEBI" id="CHEBI:29103"/>
        <note>ligand shared between two tetrameric partners</note>
    </ligand>
</feature>
<dbReference type="PIRSF" id="PIRSF000130">
    <property type="entry name" value="IMPDH"/>
    <property type="match status" value="1"/>
</dbReference>
<feature type="binding site" evidence="13 16">
    <location>
        <begin position="299"/>
        <end position="301"/>
    </location>
    <ligand>
        <name>NAD(+)</name>
        <dbReference type="ChEBI" id="CHEBI:57540"/>
    </ligand>
</feature>
<sequence length="488" mass="52292">MSAERIINDGLTFDDLLLVPAHSKVLPSEVEVSTSLTKKIKLNIPIISSAMDTVTEANLAIAMAQEGGLGVIHKNLNVKAQAHQVGMVKRSEAGTITDPITISPEDTVARVLELADQYGFSGFPVLEGPTVVGILTNRDIRFETDPTRSIRSLMTPKSKLVTVTEGISLEEAKALLHEHRIEKLLRVNDRFELTGMITIKDIEKAKKFPRACKDDSGRLMVGAAIGVGTDSMLRAEALVKAGVDVLVIDTAHGHSEGVLRAVKKLRGEFPDVQLIAGNVATGQATRDLILAGADAVKVGIGPGSICTTRVVTGIGVPQMTAIFECAKAADEFGVPIIADGGIKFSGDLVKALAGGAQVVMIGSMLAGTDESPGDIILYQGRRYKQYRGMGSLGAMKEGSKDRYFQEGLDEMKLVPEGIEGRVAYKGPLAETLHQMVGGLRAGMGYTGSPDIQSLRTQTKFLRISQASLKESHVHDVYITEEAPNYRTY</sequence>
<evidence type="ECO:0000256" key="16">
    <source>
        <dbReference type="PIRSR" id="PIRSR000130-3"/>
    </source>
</evidence>
<feature type="active site" description="Proton acceptor" evidence="13 14">
    <location>
        <position position="402"/>
    </location>
</feature>
<dbReference type="Pfam" id="PF00571">
    <property type="entry name" value="CBS"/>
    <property type="match status" value="2"/>
</dbReference>
<dbReference type="Gene3D" id="3.20.20.70">
    <property type="entry name" value="Aldolase class I"/>
    <property type="match status" value="1"/>
</dbReference>
<dbReference type="Proteomes" id="UP000177583">
    <property type="component" value="Unassembled WGS sequence"/>
</dbReference>
<dbReference type="EC" id="1.1.1.205" evidence="13 20"/>
<dbReference type="PANTHER" id="PTHR11911:SF111">
    <property type="entry name" value="INOSINE-5'-MONOPHOSPHATE DEHYDROGENASE"/>
    <property type="match status" value="1"/>
</dbReference>
<comment type="function">
    <text evidence="13">Catalyzes the conversion of inosine 5'-phosphate (IMP) to xanthosine 5'-phosphate (XMP), the first committed and rate-limiting step in the de novo synthesis of guanine nucleotides, and therefore plays an important role in the regulation of cell growth.</text>
</comment>
<dbReference type="AlphaFoldDB" id="A0A1F6GZ71"/>
<feature type="binding site" evidence="13 15">
    <location>
        <begin position="386"/>
        <end position="390"/>
    </location>
    <ligand>
        <name>IMP</name>
        <dbReference type="ChEBI" id="CHEBI:58053"/>
    </ligand>
</feature>
<comment type="similarity">
    <text evidence="2 13 19">Belongs to the IMPDH/GMPR family.</text>
</comment>
<feature type="binding site" evidence="13">
    <location>
        <position position="249"/>
    </location>
    <ligand>
        <name>NAD(+)</name>
        <dbReference type="ChEBI" id="CHEBI:57540"/>
    </ligand>
</feature>
<comment type="pathway">
    <text evidence="13 20">Purine metabolism; XMP biosynthesis via de novo pathway; XMP from IMP: step 1/1.</text>
</comment>
<feature type="binding site" evidence="13 15">
    <location>
        <position position="304"/>
    </location>
    <ligand>
        <name>IMP</name>
        <dbReference type="ChEBI" id="CHEBI:58053"/>
    </ligand>
</feature>
<dbReference type="NCBIfam" id="TIGR01302">
    <property type="entry name" value="IMP_dehydrog"/>
    <property type="match status" value="1"/>
</dbReference>
<dbReference type="InterPro" id="IPR000644">
    <property type="entry name" value="CBS_dom"/>
</dbReference>
<evidence type="ECO:0000256" key="7">
    <source>
        <dbReference type="ARBA" id="ARBA00022755"/>
    </source>
</evidence>
<dbReference type="CDD" id="cd04601">
    <property type="entry name" value="CBS_pair_IMPDH"/>
    <property type="match status" value="1"/>
</dbReference>
<dbReference type="FunFam" id="3.20.20.70:FF:000003">
    <property type="entry name" value="GMP reductase"/>
    <property type="match status" value="1"/>
</dbReference>
<dbReference type="GO" id="GO:0006177">
    <property type="term" value="P:GMP biosynthetic process"/>
    <property type="evidence" value="ECO:0007669"/>
    <property type="project" value="UniProtKB-UniRule"/>
</dbReference>
<dbReference type="UniPathway" id="UPA00601">
    <property type="reaction ID" value="UER00295"/>
</dbReference>
<feature type="binding site" evidence="13 15">
    <location>
        <begin position="362"/>
        <end position="363"/>
    </location>
    <ligand>
        <name>IMP</name>
        <dbReference type="ChEBI" id="CHEBI:58053"/>
    </ligand>
</feature>
<keyword evidence="11 18" id="KW-0129">CBS domain</keyword>
<evidence type="ECO:0000256" key="8">
    <source>
        <dbReference type="ARBA" id="ARBA00022958"/>
    </source>
</evidence>
<evidence type="ECO:0000256" key="5">
    <source>
        <dbReference type="ARBA" id="ARBA00022737"/>
    </source>
</evidence>
<gene>
    <name evidence="13" type="primary">guaB</name>
    <name evidence="22" type="ORF">A2557_02225</name>
</gene>
<dbReference type="PROSITE" id="PS00487">
    <property type="entry name" value="IMP_DH_GMP_RED"/>
    <property type="match status" value="1"/>
</dbReference>
<keyword evidence="7 13" id="KW-0658">Purine biosynthesis</keyword>
<evidence type="ECO:0000256" key="13">
    <source>
        <dbReference type="HAMAP-Rule" id="MF_01964"/>
    </source>
</evidence>
<keyword evidence="8 13" id="KW-0630">Potassium</keyword>
<proteinExistence type="inferred from homology"/>
<feature type="binding site" evidence="13 15">
    <location>
        <begin position="339"/>
        <end position="341"/>
    </location>
    <ligand>
        <name>IMP</name>
        <dbReference type="ChEBI" id="CHEBI:58053"/>
    </ligand>
</feature>
<reference evidence="22 23" key="1">
    <citation type="journal article" date="2016" name="Nat. Commun.">
        <title>Thousands of microbial genomes shed light on interconnected biogeochemical processes in an aquifer system.</title>
        <authorList>
            <person name="Anantharaman K."/>
            <person name="Brown C.T."/>
            <person name="Hug L.A."/>
            <person name="Sharon I."/>
            <person name="Castelle C.J."/>
            <person name="Probst A.J."/>
            <person name="Thomas B.C."/>
            <person name="Singh A."/>
            <person name="Wilkins M.J."/>
            <person name="Karaoz U."/>
            <person name="Brodie E.L."/>
            <person name="Williams K.H."/>
            <person name="Hubbard S.S."/>
            <person name="Banfield J.F."/>
        </authorList>
    </citation>
    <scope>NUCLEOTIDE SEQUENCE [LARGE SCALE GENOMIC DNA]</scope>
</reference>
<evidence type="ECO:0000256" key="10">
    <source>
        <dbReference type="ARBA" id="ARBA00023027"/>
    </source>
</evidence>
<dbReference type="SUPFAM" id="SSF54631">
    <property type="entry name" value="CBS-domain pair"/>
    <property type="match status" value="1"/>
</dbReference>
<evidence type="ECO:0000256" key="19">
    <source>
        <dbReference type="RuleBase" id="RU003927"/>
    </source>
</evidence>
<dbReference type="Pfam" id="PF00478">
    <property type="entry name" value="IMPDH"/>
    <property type="match status" value="1"/>
</dbReference>
<evidence type="ECO:0000256" key="2">
    <source>
        <dbReference type="ARBA" id="ARBA00005502"/>
    </source>
</evidence>
<feature type="binding site" evidence="13">
    <location>
        <position position="471"/>
    </location>
    <ligand>
        <name>K(+)</name>
        <dbReference type="ChEBI" id="CHEBI:29103"/>
        <note>ligand shared between two tetrameric partners</note>
    </ligand>
</feature>
<dbReference type="HAMAP" id="MF_01964">
    <property type="entry name" value="IMPDH"/>
    <property type="match status" value="1"/>
</dbReference>
<keyword evidence="5" id="KW-0677">Repeat</keyword>
<evidence type="ECO:0000256" key="4">
    <source>
        <dbReference type="ARBA" id="ARBA00022723"/>
    </source>
</evidence>
<evidence type="ECO:0000256" key="14">
    <source>
        <dbReference type="PIRSR" id="PIRSR000130-1"/>
    </source>
</evidence>
<evidence type="ECO:0000256" key="17">
    <source>
        <dbReference type="PIRSR" id="PIRSR000130-4"/>
    </source>
</evidence>
<protein>
    <recommendedName>
        <fullName evidence="13 20">Inosine-5'-monophosphate dehydrogenase</fullName>
        <shortName evidence="13">IMP dehydrogenase</shortName>
        <shortName evidence="13">IMPD</shortName>
        <shortName evidence="13">IMPDH</shortName>
        <ecNumber evidence="13 20">1.1.1.205</ecNumber>
    </recommendedName>
</protein>
<feature type="domain" description="CBS" evidence="21">
    <location>
        <begin position="154"/>
        <end position="212"/>
    </location>
</feature>
<feature type="active site" description="Thioimidate intermediate" evidence="13 14">
    <location>
        <position position="306"/>
    </location>
</feature>
<accession>A0A1F6GZ71</accession>
<evidence type="ECO:0000256" key="20">
    <source>
        <dbReference type="RuleBase" id="RU003928"/>
    </source>
</evidence>
<dbReference type="GO" id="GO:0000166">
    <property type="term" value="F:nucleotide binding"/>
    <property type="evidence" value="ECO:0007669"/>
    <property type="project" value="UniProtKB-UniRule"/>
</dbReference>
<comment type="cofactor">
    <cofactor evidence="1 13">
        <name>K(+)</name>
        <dbReference type="ChEBI" id="CHEBI:29103"/>
    </cofactor>
</comment>
<evidence type="ECO:0000256" key="6">
    <source>
        <dbReference type="ARBA" id="ARBA00022749"/>
    </source>
</evidence>
<evidence type="ECO:0000256" key="11">
    <source>
        <dbReference type="ARBA" id="ARBA00023122"/>
    </source>
</evidence>
<evidence type="ECO:0000256" key="15">
    <source>
        <dbReference type="PIRSR" id="PIRSR000130-2"/>
    </source>
</evidence>
<organism evidence="22 23">
    <name type="scientific">Candidatus Lambdaproteobacteria bacterium RIFOXYD2_FULL_56_26</name>
    <dbReference type="NCBI Taxonomy" id="1817773"/>
    <lineage>
        <taxon>Bacteria</taxon>
        <taxon>Pseudomonadati</taxon>
        <taxon>Pseudomonadota</taxon>
        <taxon>Candidatus Lambdaproteobacteria</taxon>
    </lineage>
</organism>
<evidence type="ECO:0000313" key="22">
    <source>
        <dbReference type="EMBL" id="OGH03320.1"/>
    </source>
</evidence>
<keyword evidence="4 13" id="KW-0479">Metal-binding</keyword>
<evidence type="ECO:0000256" key="12">
    <source>
        <dbReference type="ARBA" id="ARBA00048028"/>
    </source>
</evidence>
<name>A0A1F6GZ71_9PROT</name>
<dbReference type="InterPro" id="IPR005990">
    <property type="entry name" value="IMP_DH"/>
</dbReference>
<feature type="binding site" description="in other chain" evidence="13 17">
    <location>
        <position position="306"/>
    </location>
    <ligand>
        <name>K(+)</name>
        <dbReference type="ChEBI" id="CHEBI:29103"/>
        <note>ligand shared between two tetrameric partners</note>
    </ligand>
</feature>
<feature type="binding site" evidence="13 15">
    <location>
        <position position="416"/>
    </location>
    <ligand>
        <name>IMP</name>
        <dbReference type="ChEBI" id="CHEBI:58053"/>
    </ligand>
</feature>
<dbReference type="PROSITE" id="PS51371">
    <property type="entry name" value="CBS"/>
    <property type="match status" value="2"/>
</dbReference>
<feature type="binding site" evidence="13">
    <location>
        <position position="472"/>
    </location>
    <ligand>
        <name>K(+)</name>
        <dbReference type="ChEBI" id="CHEBI:29103"/>
        <note>ligand shared between two tetrameric partners</note>
    </ligand>
</feature>
<dbReference type="InterPro" id="IPR015875">
    <property type="entry name" value="IMP_DH/GMP_Rdtase_CS"/>
</dbReference>
<keyword evidence="6 13" id="KW-0332">GMP biosynthesis</keyword>
<dbReference type="SMART" id="SM00116">
    <property type="entry name" value="CBS"/>
    <property type="match status" value="2"/>
</dbReference>
<feature type="binding site" evidence="16">
    <location>
        <begin position="249"/>
        <end position="251"/>
    </location>
    <ligand>
        <name>NAD(+)</name>
        <dbReference type="ChEBI" id="CHEBI:57540"/>
    </ligand>
</feature>
<comment type="subunit">
    <text evidence="3 13">Homotetramer.</text>
</comment>
<evidence type="ECO:0000256" key="1">
    <source>
        <dbReference type="ARBA" id="ARBA00001958"/>
    </source>
</evidence>
<evidence type="ECO:0000259" key="21">
    <source>
        <dbReference type="PROSITE" id="PS51371"/>
    </source>
</evidence>
<dbReference type="CDD" id="cd00381">
    <property type="entry name" value="IMPDH"/>
    <property type="match status" value="1"/>
</dbReference>
<dbReference type="InterPro" id="IPR046342">
    <property type="entry name" value="CBS_dom_sf"/>
</dbReference>
<dbReference type="GO" id="GO:0046872">
    <property type="term" value="F:metal ion binding"/>
    <property type="evidence" value="ECO:0007669"/>
    <property type="project" value="UniProtKB-UniRule"/>
</dbReference>
<dbReference type="InterPro" id="IPR001093">
    <property type="entry name" value="IMP_DH_GMPRt"/>
</dbReference>
<comment type="caution">
    <text evidence="13">Lacks conserved residue(s) required for the propagation of feature annotation.</text>
</comment>
<keyword evidence="9 13" id="KW-0560">Oxidoreductase</keyword>
<feature type="domain" description="CBS" evidence="21">
    <location>
        <begin position="95"/>
        <end position="153"/>
    </location>
</feature>
<dbReference type="GO" id="GO:0003938">
    <property type="term" value="F:IMP dehydrogenase activity"/>
    <property type="evidence" value="ECO:0007669"/>
    <property type="project" value="UniProtKB-UniRule"/>
</dbReference>
<comment type="activity regulation">
    <text evidence="13">Mycophenolic acid (MPA) is a non-competitive inhibitor that prevents formation of the closed enzyme conformation by binding to the same site as the amobile flap. In contrast, mizoribine monophosphate (MZP) is a competitive inhibitor that induces the closed conformation. MPA is a potent inhibitor of mammalian IMPDHs but a poor inhibitor of the bacterial enzymes. MZP is a more potent inhibitor of bacterial IMPDH.</text>
</comment>
<evidence type="ECO:0000256" key="18">
    <source>
        <dbReference type="PROSITE-ProRule" id="PRU00703"/>
    </source>
</evidence>
<feature type="binding site" description="in other chain" evidence="13 17">
    <location>
        <position position="301"/>
    </location>
    <ligand>
        <name>K(+)</name>
        <dbReference type="ChEBI" id="CHEBI:29103"/>
        <note>ligand shared between two tetrameric partners</note>
    </ligand>
</feature>
<keyword evidence="10 13" id="KW-0520">NAD</keyword>
<comment type="caution">
    <text evidence="22">The sequence shown here is derived from an EMBL/GenBank/DDBJ whole genome shotgun (WGS) entry which is preliminary data.</text>
</comment>
<dbReference type="GO" id="GO:0006183">
    <property type="term" value="P:GTP biosynthetic process"/>
    <property type="evidence" value="ECO:0007669"/>
    <property type="project" value="TreeGrafter"/>
</dbReference>
<evidence type="ECO:0000256" key="3">
    <source>
        <dbReference type="ARBA" id="ARBA00011881"/>
    </source>
</evidence>
<comment type="catalytic activity">
    <reaction evidence="12 13 20">
        <text>IMP + NAD(+) + H2O = XMP + NADH + H(+)</text>
        <dbReference type="Rhea" id="RHEA:11708"/>
        <dbReference type="ChEBI" id="CHEBI:15377"/>
        <dbReference type="ChEBI" id="CHEBI:15378"/>
        <dbReference type="ChEBI" id="CHEBI:57464"/>
        <dbReference type="ChEBI" id="CHEBI:57540"/>
        <dbReference type="ChEBI" id="CHEBI:57945"/>
        <dbReference type="ChEBI" id="CHEBI:58053"/>
        <dbReference type="EC" id="1.1.1.205"/>
    </reaction>
</comment>
<dbReference type="EMBL" id="MFNF01000017">
    <property type="protein sequence ID" value="OGH03320.1"/>
    <property type="molecule type" value="Genomic_DNA"/>
</dbReference>
<dbReference type="InterPro" id="IPR013785">
    <property type="entry name" value="Aldolase_TIM"/>
</dbReference>
<dbReference type="SMART" id="SM01240">
    <property type="entry name" value="IMPDH"/>
    <property type="match status" value="1"/>
</dbReference>
<feature type="binding site" evidence="13">
    <location>
        <position position="470"/>
    </location>
    <ligand>
        <name>K(+)</name>
        <dbReference type="ChEBI" id="CHEBI:29103"/>
        <note>ligand shared between two tetrameric partners</note>
    </ligand>
</feature>
<dbReference type="PANTHER" id="PTHR11911">
    <property type="entry name" value="INOSINE-5-MONOPHOSPHATE DEHYDROGENASE RELATED"/>
    <property type="match status" value="1"/>
</dbReference>